<dbReference type="Gene3D" id="3.20.20.70">
    <property type="entry name" value="Aldolase class I"/>
    <property type="match status" value="1"/>
</dbReference>
<evidence type="ECO:0000256" key="2">
    <source>
        <dbReference type="ARBA" id="ARBA00023239"/>
    </source>
</evidence>
<gene>
    <name evidence="5" type="ORF">SAMN02746041_02640</name>
</gene>
<dbReference type="EMBL" id="FWXF01000016">
    <property type="protein sequence ID" value="SMC26420.1"/>
    <property type="molecule type" value="Genomic_DNA"/>
</dbReference>
<comment type="similarity">
    <text evidence="1 3">Belongs to the DapA family.</text>
</comment>
<dbReference type="SUPFAM" id="SSF51569">
    <property type="entry name" value="Aldolase"/>
    <property type="match status" value="1"/>
</dbReference>
<dbReference type="InterPro" id="IPR013785">
    <property type="entry name" value="Aldolase_TIM"/>
</dbReference>
<dbReference type="Proteomes" id="UP000192783">
    <property type="component" value="Unassembled WGS sequence"/>
</dbReference>
<organism evidence="5 6">
    <name type="scientific">Desulfacinum hydrothermale DSM 13146</name>
    <dbReference type="NCBI Taxonomy" id="1121390"/>
    <lineage>
        <taxon>Bacteria</taxon>
        <taxon>Pseudomonadati</taxon>
        <taxon>Thermodesulfobacteriota</taxon>
        <taxon>Syntrophobacteria</taxon>
        <taxon>Syntrophobacterales</taxon>
        <taxon>Syntrophobacteraceae</taxon>
        <taxon>Desulfacinum</taxon>
    </lineage>
</organism>
<dbReference type="Pfam" id="PF00701">
    <property type="entry name" value="DHDPS"/>
    <property type="match status" value="1"/>
</dbReference>
<name>A0A1W1XR05_9BACT</name>
<dbReference type="PANTHER" id="PTHR12128">
    <property type="entry name" value="DIHYDRODIPICOLINATE SYNTHASE"/>
    <property type="match status" value="1"/>
</dbReference>
<dbReference type="AlphaFoldDB" id="A0A1W1XR05"/>
<dbReference type="STRING" id="1121390.SAMN02746041_02640"/>
<dbReference type="SMART" id="SM01130">
    <property type="entry name" value="DHDPS"/>
    <property type="match status" value="1"/>
</dbReference>
<dbReference type="RefSeq" id="WP_170920602.1">
    <property type="nucleotide sequence ID" value="NZ_FWXF01000016.1"/>
</dbReference>
<evidence type="ECO:0000313" key="6">
    <source>
        <dbReference type="Proteomes" id="UP000192783"/>
    </source>
</evidence>
<reference evidence="5 6" key="1">
    <citation type="submission" date="2017-04" db="EMBL/GenBank/DDBJ databases">
        <authorList>
            <person name="Afonso C.L."/>
            <person name="Miller P.J."/>
            <person name="Scott M.A."/>
            <person name="Spackman E."/>
            <person name="Goraichik I."/>
            <person name="Dimitrov K.M."/>
            <person name="Suarez D.L."/>
            <person name="Swayne D.E."/>
        </authorList>
    </citation>
    <scope>NUCLEOTIDE SEQUENCE [LARGE SCALE GENOMIC DNA]</scope>
    <source>
        <strain evidence="5 6">DSM 13146</strain>
    </source>
</reference>
<dbReference type="CDD" id="cd00408">
    <property type="entry name" value="DHDPS-like"/>
    <property type="match status" value="1"/>
</dbReference>
<dbReference type="GO" id="GO:0005829">
    <property type="term" value="C:cytosol"/>
    <property type="evidence" value="ECO:0007669"/>
    <property type="project" value="TreeGrafter"/>
</dbReference>
<feature type="binding site" evidence="4">
    <location>
        <position position="205"/>
    </location>
    <ligand>
        <name>pyruvate</name>
        <dbReference type="ChEBI" id="CHEBI:15361"/>
    </ligand>
</feature>
<protein>
    <submittedName>
        <fullName evidence="5">4-hydroxy-tetrahydrodipicolinate synthase</fullName>
    </submittedName>
</protein>
<evidence type="ECO:0000313" key="5">
    <source>
        <dbReference type="EMBL" id="SMC26420.1"/>
    </source>
</evidence>
<evidence type="ECO:0000256" key="3">
    <source>
        <dbReference type="PIRNR" id="PIRNR001365"/>
    </source>
</evidence>
<dbReference type="GO" id="GO:0008840">
    <property type="term" value="F:4-hydroxy-tetrahydrodipicolinate synthase activity"/>
    <property type="evidence" value="ECO:0007669"/>
    <property type="project" value="TreeGrafter"/>
</dbReference>
<dbReference type="InterPro" id="IPR002220">
    <property type="entry name" value="DapA-like"/>
</dbReference>
<proteinExistence type="inferred from homology"/>
<keyword evidence="2 3" id="KW-0456">Lyase</keyword>
<sequence length="299" mass="33015">MVLEGIYPIVPTPFGQTGAVDLESVERLTHFMMEKGVQGLAVLGALGEGHKLSEAERRSVVESFRRALPSHKGLVVGVRAPATDLAVTQALTAQALGADALLVGPPPVQKEEVLFAFYQRVHDAVRLPIIIHDYPAETGILISVDLMARLHRECERVQYVKLEDPPTGPKMEAVWKRAGKDLKIFGALGGLYALEELERGAVGIMTGFAFPELLVELYRRVRTGRLEEAAELFYDMVALIRFEFQPGIGVSLRKHILVHRGVFRTATVRHPGPEADPTTLAQLFRIVDHLKRKGYDLSG</sequence>
<dbReference type="PIRSF" id="PIRSF001365">
    <property type="entry name" value="DHDPS"/>
    <property type="match status" value="1"/>
</dbReference>
<keyword evidence="6" id="KW-1185">Reference proteome</keyword>
<accession>A0A1W1XR05</accession>
<evidence type="ECO:0000256" key="4">
    <source>
        <dbReference type="PIRSR" id="PIRSR001365-2"/>
    </source>
</evidence>
<dbReference type="PANTHER" id="PTHR12128:SF66">
    <property type="entry name" value="4-HYDROXY-2-OXOGLUTARATE ALDOLASE, MITOCHONDRIAL"/>
    <property type="match status" value="1"/>
</dbReference>
<evidence type="ECO:0000256" key="1">
    <source>
        <dbReference type="ARBA" id="ARBA00007592"/>
    </source>
</evidence>